<reference evidence="4" key="1">
    <citation type="submission" date="2022-11" db="UniProtKB">
        <authorList>
            <consortium name="WormBaseParasite"/>
        </authorList>
    </citation>
    <scope>IDENTIFICATION</scope>
</reference>
<evidence type="ECO:0000313" key="3">
    <source>
        <dbReference type="Proteomes" id="UP000887540"/>
    </source>
</evidence>
<evidence type="ECO:0000313" key="4">
    <source>
        <dbReference type="WBParaSite" id="ACRNAN_scaffold11908.g16014.t1"/>
    </source>
</evidence>
<dbReference type="Gene3D" id="3.40.50.150">
    <property type="entry name" value="Vaccinia Virus protein VP39"/>
    <property type="match status" value="1"/>
</dbReference>
<dbReference type="InterPro" id="IPR029063">
    <property type="entry name" value="SAM-dependent_MTases_sf"/>
</dbReference>
<dbReference type="Pfam" id="PF13847">
    <property type="entry name" value="Methyltransf_31"/>
    <property type="match status" value="1"/>
</dbReference>
<proteinExistence type="predicted"/>
<dbReference type="Gene3D" id="1.10.10.10">
    <property type="entry name" value="Winged helix-like DNA-binding domain superfamily/Winged helix DNA-binding domain"/>
    <property type="match status" value="1"/>
</dbReference>
<dbReference type="Pfam" id="PF21320">
    <property type="entry name" value="WHD_Rv2258c"/>
    <property type="match status" value="1"/>
</dbReference>
<evidence type="ECO:0000259" key="1">
    <source>
        <dbReference type="Pfam" id="PF13847"/>
    </source>
</evidence>
<feature type="domain" description="Methyltransferase" evidence="1">
    <location>
        <begin position="178"/>
        <end position="287"/>
    </location>
</feature>
<protein>
    <submittedName>
        <fullName evidence="4">Methyltransferase domain-containing protein</fullName>
    </submittedName>
</protein>
<dbReference type="SUPFAM" id="SSF53335">
    <property type="entry name" value="S-adenosyl-L-methionine-dependent methyltransferases"/>
    <property type="match status" value="1"/>
</dbReference>
<dbReference type="InterPro" id="IPR025714">
    <property type="entry name" value="Methyltranfer_dom"/>
</dbReference>
<dbReference type="Proteomes" id="UP000887540">
    <property type="component" value="Unplaced"/>
</dbReference>
<dbReference type="PANTHER" id="PTHR45581:SF3">
    <property type="entry name" value="METHYLTRANSFERASE DOMAIN-CONTAINING PROTEIN"/>
    <property type="match status" value="1"/>
</dbReference>
<evidence type="ECO:0000259" key="2">
    <source>
        <dbReference type="Pfam" id="PF21320"/>
    </source>
</evidence>
<name>A0A914CLE2_9BILA</name>
<dbReference type="InterPro" id="IPR036388">
    <property type="entry name" value="WH-like_DNA-bd_sf"/>
</dbReference>
<organism evidence="3 4">
    <name type="scientific">Acrobeloides nanus</name>
    <dbReference type="NCBI Taxonomy" id="290746"/>
    <lineage>
        <taxon>Eukaryota</taxon>
        <taxon>Metazoa</taxon>
        <taxon>Ecdysozoa</taxon>
        <taxon>Nematoda</taxon>
        <taxon>Chromadorea</taxon>
        <taxon>Rhabditida</taxon>
        <taxon>Tylenchina</taxon>
        <taxon>Cephalobomorpha</taxon>
        <taxon>Cephaloboidea</taxon>
        <taxon>Cephalobidae</taxon>
        <taxon>Acrobeloides</taxon>
    </lineage>
</organism>
<dbReference type="SUPFAM" id="SSF46785">
    <property type="entry name" value="Winged helix' DNA-binding domain"/>
    <property type="match status" value="1"/>
</dbReference>
<dbReference type="InterPro" id="IPR036390">
    <property type="entry name" value="WH_DNA-bd_sf"/>
</dbReference>
<dbReference type="AlphaFoldDB" id="A0A914CLE2"/>
<dbReference type="InterPro" id="IPR048711">
    <property type="entry name" value="WHD_Rv2258c"/>
</dbReference>
<sequence length="366" mass="40882">MSNMSSNTEFTQHLSNILSHSALSFAIGFGIRLGLFDALATFSQENPATAEALANKLKLKPNYVFDWLSAMACGGIIEVDSTGQNFWIPENRKETIAGSTDPLFLMNLHTGRLASGFEDVLKVFKKDGPQSYDMHKHAHGHGHGHQSYQDLNAAKHAALKKYFKSDYLAKLDMTEKLESGIDVLDVGCGTGMQILELAQLFPKSRFIGFDLSEGSIATALKEQVIKGLKNVEFFVMDAKEFKSEWADKFELVISFDSFHHHNHPERALKEVHRVLKPGGLFALVEMEGTTNAYKDKEKRGVLAAYTYSVGLYARKPEEDPNAETKGMWALWSVENASKMLEGAGFKDVKAEKVKFYELNVLFLARK</sequence>
<keyword evidence="3" id="KW-1185">Reference proteome</keyword>
<dbReference type="PANTHER" id="PTHR45581">
    <property type="entry name" value="PROTEIN CBG10435"/>
    <property type="match status" value="1"/>
</dbReference>
<accession>A0A914CLE2</accession>
<dbReference type="CDD" id="cd02440">
    <property type="entry name" value="AdoMet_MTases"/>
    <property type="match status" value="1"/>
</dbReference>
<feature type="domain" description="S-adenosylmethionine-dependent methyltransferase Rv2258c-like winged HTH" evidence="2">
    <location>
        <begin position="22"/>
        <end position="94"/>
    </location>
</feature>
<dbReference type="WBParaSite" id="ACRNAN_scaffold11908.g16014.t1">
    <property type="protein sequence ID" value="ACRNAN_scaffold11908.g16014.t1"/>
    <property type="gene ID" value="ACRNAN_scaffold11908.g16014"/>
</dbReference>